<dbReference type="Proteomes" id="UP000510822">
    <property type="component" value="Chromosome"/>
</dbReference>
<dbReference type="EMBL" id="CP058952">
    <property type="protein sequence ID" value="QLI81711.1"/>
    <property type="molecule type" value="Genomic_DNA"/>
</dbReference>
<dbReference type="AlphaFoldDB" id="A0A7D5V9U6"/>
<gene>
    <name evidence="2" type="ORF">HZU75_09305</name>
</gene>
<dbReference type="InterPro" id="IPR001453">
    <property type="entry name" value="MoaB/Mog_dom"/>
</dbReference>
<dbReference type="SUPFAM" id="SSF53218">
    <property type="entry name" value="Molybdenum cofactor biosynthesis proteins"/>
    <property type="match status" value="1"/>
</dbReference>
<name>A0A7D5V9U6_9NEIS</name>
<organism evidence="2 3">
    <name type="scientific">Chitinibacter fontanus</name>
    <dbReference type="NCBI Taxonomy" id="1737446"/>
    <lineage>
        <taxon>Bacteria</taxon>
        <taxon>Pseudomonadati</taxon>
        <taxon>Pseudomonadota</taxon>
        <taxon>Betaproteobacteria</taxon>
        <taxon>Neisseriales</taxon>
        <taxon>Chitinibacteraceae</taxon>
        <taxon>Chitinibacter</taxon>
    </lineage>
</organism>
<sequence length="253" mass="27313">MAQFQVLIIGDEILSGRRQDQHFGVALASLQRHGHQLAGVRYLPDHPATLVAAFRDTLTSNANVISFGGIGATPDDHTRLALATAADIALHRHDEAAALIEARFGEQAFPYRIQMAEFPAGSSLIPNPVNQVAGCFFRQHALLPGFPSMAWPMLEWVLETHFTDGQAPHVCSIIVPDAREGELVGIMQTLVDQHPNTGFSSLPSYGNARYATPHIEFSTSGERDAAEATMRDLCAQLDAAGLIWFVSSAATAS</sequence>
<dbReference type="KEGG" id="cfon:HZU75_09305"/>
<dbReference type="Gene3D" id="3.40.980.10">
    <property type="entry name" value="MoaB/Mog-like domain"/>
    <property type="match status" value="1"/>
</dbReference>
<feature type="domain" description="MoaB/Mog" evidence="1">
    <location>
        <begin position="5"/>
        <end position="165"/>
    </location>
</feature>
<keyword evidence="3" id="KW-1185">Reference proteome</keyword>
<evidence type="ECO:0000313" key="2">
    <source>
        <dbReference type="EMBL" id="QLI81711.1"/>
    </source>
</evidence>
<dbReference type="InterPro" id="IPR036425">
    <property type="entry name" value="MoaB/Mog-like_dom_sf"/>
</dbReference>
<dbReference type="PANTHER" id="PTHR13939">
    <property type="entry name" value="NICOTINAMIDE-NUCLEOTIDE AMIDOHYDROLASE PNCC"/>
    <property type="match status" value="1"/>
</dbReference>
<protein>
    <submittedName>
        <fullName evidence="2">Competence/damage-inducible protein A</fullName>
    </submittedName>
</protein>
<evidence type="ECO:0000313" key="3">
    <source>
        <dbReference type="Proteomes" id="UP000510822"/>
    </source>
</evidence>
<reference evidence="2 3" key="1">
    <citation type="journal article" date="2016" name="Int. J. Syst. Evol. Microbiol.">
        <title>Chitinibacter fontanus sp. nov., isolated from a spring.</title>
        <authorList>
            <person name="Sheu S.Y."/>
            <person name="Li Y.S."/>
            <person name="Young C.C."/>
            <person name="Chen W.M."/>
        </authorList>
    </citation>
    <scope>NUCLEOTIDE SEQUENCE [LARGE SCALE GENOMIC DNA]</scope>
    <source>
        <strain evidence="2 3">STM-7</strain>
    </source>
</reference>
<dbReference type="InterPro" id="IPR050101">
    <property type="entry name" value="CinA"/>
</dbReference>
<dbReference type="PANTHER" id="PTHR13939:SF0">
    <property type="entry name" value="NMN AMIDOHYDROLASE-LIKE PROTEIN YFAY"/>
    <property type="match status" value="1"/>
</dbReference>
<dbReference type="SMART" id="SM00852">
    <property type="entry name" value="MoCF_biosynth"/>
    <property type="match status" value="1"/>
</dbReference>
<dbReference type="CDD" id="cd00885">
    <property type="entry name" value="cinA"/>
    <property type="match status" value="1"/>
</dbReference>
<accession>A0A7D5V9U6</accession>
<proteinExistence type="predicted"/>
<dbReference type="RefSeq" id="WP_180305821.1">
    <property type="nucleotide sequence ID" value="NZ_CP058952.1"/>
</dbReference>
<evidence type="ECO:0000259" key="1">
    <source>
        <dbReference type="SMART" id="SM00852"/>
    </source>
</evidence>
<dbReference type="Pfam" id="PF00994">
    <property type="entry name" value="MoCF_biosynth"/>
    <property type="match status" value="1"/>
</dbReference>